<accession>A0A074LSN5</accession>
<dbReference type="CDD" id="cd07067">
    <property type="entry name" value="HP_PGM_like"/>
    <property type="match status" value="1"/>
</dbReference>
<dbReference type="OrthoDB" id="512570at2"/>
<organism evidence="1 2">
    <name type="scientific">Tumebacillus flagellatus</name>
    <dbReference type="NCBI Taxonomy" id="1157490"/>
    <lineage>
        <taxon>Bacteria</taxon>
        <taxon>Bacillati</taxon>
        <taxon>Bacillota</taxon>
        <taxon>Bacilli</taxon>
        <taxon>Bacillales</taxon>
        <taxon>Alicyclobacillaceae</taxon>
        <taxon>Tumebacillus</taxon>
    </lineage>
</organism>
<dbReference type="SMART" id="SM00855">
    <property type="entry name" value="PGAM"/>
    <property type="match status" value="1"/>
</dbReference>
<sequence>MKKLYVVRHCKAAGQTVEAPLTAEGFEQAESLADFLEGVGAQQLVASQFLRAVQSLEPLAKRLGLEIRQDERLGERVLSARDELNWMEMLKAAYEDLDLCYEGGESGRTVMNRALAAVQDILATDAEITVLASHGGLCTHLLKAYDDSFGFESWKVLSNPDVYLLTFDGDAVQVERVWN</sequence>
<protein>
    <submittedName>
        <fullName evidence="1">Phosphoglycerate mutase</fullName>
    </submittedName>
</protein>
<name>A0A074LSN5_9BACL</name>
<comment type="caution">
    <text evidence="1">The sequence shown here is derived from an EMBL/GenBank/DDBJ whole genome shotgun (WGS) entry which is preliminary data.</text>
</comment>
<dbReference type="InterPro" id="IPR029033">
    <property type="entry name" value="His_PPase_superfam"/>
</dbReference>
<dbReference type="AlphaFoldDB" id="A0A074LSN5"/>
<dbReference type="EMBL" id="JMIR01000011">
    <property type="protein sequence ID" value="KEO83500.1"/>
    <property type="molecule type" value="Genomic_DNA"/>
</dbReference>
<keyword evidence="2" id="KW-1185">Reference proteome</keyword>
<dbReference type="Gene3D" id="3.40.50.1240">
    <property type="entry name" value="Phosphoglycerate mutase-like"/>
    <property type="match status" value="1"/>
</dbReference>
<dbReference type="InterPro" id="IPR013078">
    <property type="entry name" value="His_Pase_superF_clade-1"/>
</dbReference>
<dbReference type="RefSeq" id="WP_038087260.1">
    <property type="nucleotide sequence ID" value="NZ_JMIR01000011.1"/>
</dbReference>
<dbReference type="GO" id="GO:0016791">
    <property type="term" value="F:phosphatase activity"/>
    <property type="evidence" value="ECO:0007669"/>
    <property type="project" value="TreeGrafter"/>
</dbReference>
<dbReference type="eggNOG" id="COG0406">
    <property type="taxonomic scope" value="Bacteria"/>
</dbReference>
<dbReference type="GO" id="GO:0005737">
    <property type="term" value="C:cytoplasm"/>
    <property type="evidence" value="ECO:0007669"/>
    <property type="project" value="TreeGrafter"/>
</dbReference>
<dbReference type="PANTHER" id="PTHR48100">
    <property type="entry name" value="BROAD-SPECIFICITY PHOSPHATASE YOR283W-RELATED"/>
    <property type="match status" value="1"/>
</dbReference>
<dbReference type="SUPFAM" id="SSF53254">
    <property type="entry name" value="Phosphoglycerate mutase-like"/>
    <property type="match status" value="1"/>
</dbReference>
<dbReference type="STRING" id="1157490.EL26_09870"/>
<evidence type="ECO:0000313" key="1">
    <source>
        <dbReference type="EMBL" id="KEO83500.1"/>
    </source>
</evidence>
<dbReference type="InterPro" id="IPR050275">
    <property type="entry name" value="PGM_Phosphatase"/>
</dbReference>
<proteinExistence type="predicted"/>
<dbReference type="Proteomes" id="UP000027931">
    <property type="component" value="Unassembled WGS sequence"/>
</dbReference>
<gene>
    <name evidence="1" type="ORF">EL26_09870</name>
</gene>
<dbReference type="PANTHER" id="PTHR48100:SF1">
    <property type="entry name" value="HISTIDINE PHOSPHATASE FAMILY PROTEIN-RELATED"/>
    <property type="match status" value="1"/>
</dbReference>
<dbReference type="Pfam" id="PF00300">
    <property type="entry name" value="His_Phos_1"/>
    <property type="match status" value="1"/>
</dbReference>
<reference evidence="1 2" key="1">
    <citation type="journal article" date="2013" name="Int. J. Syst. Evol. Microbiol.">
        <title>Tumebacillus flagellatus sp. nov., an alpha-amylase/pullulanase-producing bacterium isolated from cassava wastewater.</title>
        <authorList>
            <person name="Wang Q."/>
            <person name="Xie N."/>
            <person name="Qin Y."/>
            <person name="Shen N."/>
            <person name="Zhu J."/>
            <person name="Mi H."/>
            <person name="Huang R."/>
        </authorList>
    </citation>
    <scope>NUCLEOTIDE SEQUENCE [LARGE SCALE GENOMIC DNA]</scope>
    <source>
        <strain evidence="1 2">GST4</strain>
    </source>
</reference>
<evidence type="ECO:0000313" key="2">
    <source>
        <dbReference type="Proteomes" id="UP000027931"/>
    </source>
</evidence>